<dbReference type="RefSeq" id="WP_123450199.1">
    <property type="nucleotide sequence ID" value="NZ_MOBX01000013.1"/>
</dbReference>
<evidence type="ECO:0000259" key="1">
    <source>
        <dbReference type="Pfam" id="PF20305"/>
    </source>
</evidence>
<name>A0A423MCR6_PSEFL</name>
<comment type="caution">
    <text evidence="2">The sequence shown here is derived from an EMBL/GenBank/DDBJ whole genome shotgun (WGS) entry which is preliminary data.</text>
</comment>
<accession>A0A423MCR6</accession>
<dbReference type="AlphaFoldDB" id="A0A423MCR6"/>
<dbReference type="Proteomes" id="UP000285378">
    <property type="component" value="Unassembled WGS sequence"/>
</dbReference>
<evidence type="ECO:0000313" key="2">
    <source>
        <dbReference type="EMBL" id="RON81065.1"/>
    </source>
</evidence>
<proteinExistence type="predicted"/>
<dbReference type="OrthoDB" id="9180348at2"/>
<feature type="domain" description="Prokaryotic YEATS" evidence="1">
    <location>
        <begin position="4"/>
        <end position="66"/>
    </location>
</feature>
<evidence type="ECO:0000313" key="3">
    <source>
        <dbReference type="Proteomes" id="UP000285378"/>
    </source>
</evidence>
<organism evidence="2 3">
    <name type="scientific">Pseudomonas fluorescens</name>
    <dbReference type="NCBI Taxonomy" id="294"/>
    <lineage>
        <taxon>Bacteria</taxon>
        <taxon>Pseudomonadati</taxon>
        <taxon>Pseudomonadota</taxon>
        <taxon>Gammaproteobacteria</taxon>
        <taxon>Pseudomonadales</taxon>
        <taxon>Pseudomonadaceae</taxon>
        <taxon>Pseudomonas</taxon>
    </lineage>
</organism>
<protein>
    <recommendedName>
        <fullName evidence="1">Prokaryotic YEATS domain-containing protein</fullName>
    </recommendedName>
</protein>
<dbReference type="InterPro" id="IPR046888">
    <property type="entry name" value="pYEATS"/>
</dbReference>
<sequence>MDRENNLAEIESVTYRVWEDLPQPVIASSDQKSSFDLWLKIYGEFPVLAVVRKKNGETFHLMRHIDLPGRPMD</sequence>
<dbReference type="Pfam" id="PF20305">
    <property type="entry name" value="pYEATS"/>
    <property type="match status" value="1"/>
</dbReference>
<reference evidence="2 3" key="1">
    <citation type="submission" date="2016-10" db="EMBL/GenBank/DDBJ databases">
        <title>Comparative genome analysis of multiple Pseudomonas spp. focuses on biocontrol and plant growth promoting traits.</title>
        <authorList>
            <person name="Tao X.-Y."/>
            <person name="Taylor C.G."/>
        </authorList>
    </citation>
    <scope>NUCLEOTIDE SEQUENCE [LARGE SCALE GENOMIC DNA]</scope>
    <source>
        <strain evidence="2 3">28B5</strain>
    </source>
</reference>
<gene>
    <name evidence="2" type="ORF">BK670_12845</name>
</gene>
<dbReference type="EMBL" id="MOBX01000013">
    <property type="protein sequence ID" value="RON81065.1"/>
    <property type="molecule type" value="Genomic_DNA"/>
</dbReference>